<reference evidence="2 3" key="1">
    <citation type="journal article" date="2019" name="Int. J. Syst. Evol. Microbiol.">
        <title>The Global Catalogue of Microorganisms (GCM) 10K type strain sequencing project: providing services to taxonomists for standard genome sequencing and annotation.</title>
        <authorList>
            <consortium name="The Broad Institute Genomics Platform"/>
            <consortium name="The Broad Institute Genome Sequencing Center for Infectious Disease"/>
            <person name="Wu L."/>
            <person name="Ma J."/>
        </authorList>
    </citation>
    <scope>NUCLEOTIDE SEQUENCE [LARGE SCALE GENOMIC DNA]</scope>
    <source>
        <strain evidence="2 3">JCM 3106</strain>
    </source>
</reference>
<feature type="compositionally biased region" description="Basic and acidic residues" evidence="1">
    <location>
        <begin position="84"/>
        <end position="104"/>
    </location>
</feature>
<protein>
    <submittedName>
        <fullName evidence="2">Uncharacterized protein</fullName>
    </submittedName>
</protein>
<organism evidence="2 3">
    <name type="scientific">Streptosporangium longisporum</name>
    <dbReference type="NCBI Taxonomy" id="46187"/>
    <lineage>
        <taxon>Bacteria</taxon>
        <taxon>Bacillati</taxon>
        <taxon>Actinomycetota</taxon>
        <taxon>Actinomycetes</taxon>
        <taxon>Streptosporangiales</taxon>
        <taxon>Streptosporangiaceae</taxon>
        <taxon>Streptosporangium</taxon>
    </lineage>
</organism>
<evidence type="ECO:0000313" key="2">
    <source>
        <dbReference type="EMBL" id="GAA2985438.1"/>
    </source>
</evidence>
<gene>
    <name evidence="2" type="ORF">GCM10017559_01230</name>
</gene>
<evidence type="ECO:0000256" key="1">
    <source>
        <dbReference type="SAM" id="MobiDB-lite"/>
    </source>
</evidence>
<dbReference type="Proteomes" id="UP001499930">
    <property type="component" value="Unassembled WGS sequence"/>
</dbReference>
<evidence type="ECO:0000313" key="3">
    <source>
        <dbReference type="Proteomes" id="UP001499930"/>
    </source>
</evidence>
<comment type="caution">
    <text evidence="2">The sequence shown here is derived from an EMBL/GenBank/DDBJ whole genome shotgun (WGS) entry which is preliminary data.</text>
</comment>
<feature type="region of interest" description="Disordered" evidence="1">
    <location>
        <begin position="70"/>
        <end position="128"/>
    </location>
</feature>
<feature type="compositionally biased region" description="Gly residues" evidence="1">
    <location>
        <begin position="116"/>
        <end position="128"/>
    </location>
</feature>
<keyword evidence="3" id="KW-1185">Reference proteome</keyword>
<accession>A0ABN3XPK5</accession>
<sequence length="128" mass="13091">MRENGIDMADPEPGGPARIHVGGKDKGAVEKAHKACSKYMGGGEGAARVDPEAHDRLLAFAKCMREHGVDMADPVPGDGRVMIKRPEGGEAASEKAHKACEHHLPGRPGGPQDPQGPGGPEGSGGDAG</sequence>
<feature type="region of interest" description="Disordered" evidence="1">
    <location>
        <begin position="1"/>
        <end position="26"/>
    </location>
</feature>
<name>A0ABN3XPK5_9ACTN</name>
<dbReference type="EMBL" id="BAAAWD010000002">
    <property type="protein sequence ID" value="GAA2985438.1"/>
    <property type="molecule type" value="Genomic_DNA"/>
</dbReference>
<proteinExistence type="predicted"/>